<keyword evidence="1 4" id="KW-0349">Heme</keyword>
<evidence type="ECO:0000256" key="4">
    <source>
        <dbReference type="PROSITE-ProRule" id="PRU00433"/>
    </source>
</evidence>
<proteinExistence type="predicted"/>
<dbReference type="InterPro" id="IPR009056">
    <property type="entry name" value="Cyt_c-like_dom"/>
</dbReference>
<dbReference type="RefSeq" id="WP_282862853.1">
    <property type="nucleotide sequence ID" value="NZ_CP118848.1"/>
</dbReference>
<dbReference type="Pfam" id="PF21342">
    <property type="entry name" value="SoxA-TsdA_cyt-c"/>
    <property type="match status" value="1"/>
</dbReference>
<dbReference type="Gene3D" id="1.10.760.10">
    <property type="entry name" value="Cytochrome c-like domain"/>
    <property type="match status" value="2"/>
</dbReference>
<dbReference type="Pfam" id="PF00034">
    <property type="entry name" value="Cytochrom_C"/>
    <property type="match status" value="1"/>
</dbReference>
<evidence type="ECO:0000259" key="6">
    <source>
        <dbReference type="PROSITE" id="PS51007"/>
    </source>
</evidence>
<sequence>MKYNKIIFGTLILFVLILITACSNDEKKSEKESSVKSVRTTDPDTEKGKLLRKGEELMIYTNSKMPEHVENKLACTSCHAQGGNGNALSLEGVSKKYPQYRDREGRDVSLKERINGCFARSMNGKPIKENSEEMKAMVAYLDFISEDIKKSEAPEIEQAKNIPEPNVDKGKEAFDRNNCLSCHGNGSSSAPFTGPSLWGPDSFNTGAGMSRFSKMYDFIYHNMPFGEEGTLSKQEASDITAYILTQDRPEFVNKSKEKFYPKGGEPDDKISEKEREQILNHDYDWQELEEVSSK</sequence>
<feature type="domain" description="Cytochrome c" evidence="6">
    <location>
        <begin position="43"/>
        <end position="145"/>
    </location>
</feature>
<dbReference type="GO" id="GO:0046872">
    <property type="term" value="F:metal ion binding"/>
    <property type="evidence" value="ECO:0007669"/>
    <property type="project" value="UniProtKB-KW"/>
</dbReference>
<protein>
    <submittedName>
        <fullName evidence="7">C-type cytochrome</fullName>
    </submittedName>
</protein>
<dbReference type="SUPFAM" id="SSF46626">
    <property type="entry name" value="Cytochrome c"/>
    <property type="match status" value="2"/>
</dbReference>
<dbReference type="InterPro" id="IPR051459">
    <property type="entry name" value="Cytochrome_c-type_DH"/>
</dbReference>
<dbReference type="AlphaFoldDB" id="A0AAX3W7S1"/>
<dbReference type="InterPro" id="IPR036909">
    <property type="entry name" value="Cyt_c-like_dom_sf"/>
</dbReference>
<evidence type="ECO:0000256" key="3">
    <source>
        <dbReference type="ARBA" id="ARBA00023004"/>
    </source>
</evidence>
<reference evidence="7" key="1">
    <citation type="journal article" date="2023" name="Antibiotics">
        <title>Prevalence and Molecular Characterization of Methicillin-Resistant Staphylococci (MRS) and Mammaliicocci (MRM) in Dromedary Camels from Algeria: First Detection of SCCmec-mecC Hybrid in Methicillin-Resistant Mammaliicoccus lentus.</title>
        <authorList>
            <person name="Belhout C."/>
            <person name="Boyen F."/>
            <person name="Vereecke N."/>
            <person name="Theuns S."/>
            <person name="Taibi N."/>
            <person name="Stegger M."/>
            <person name="de la Fe-Rodriguez P.Y."/>
            <person name="Bouayad L."/>
            <person name="Elgroud R."/>
            <person name="Butaye P."/>
        </authorList>
    </citation>
    <scope>NUCLEOTIDE SEQUENCE</scope>
    <source>
        <strain evidence="7">7048</strain>
    </source>
</reference>
<dbReference type="PANTHER" id="PTHR35008">
    <property type="entry name" value="BLL4482 PROTEIN-RELATED"/>
    <property type="match status" value="1"/>
</dbReference>
<dbReference type="PANTHER" id="PTHR35008:SF4">
    <property type="entry name" value="BLL4482 PROTEIN"/>
    <property type="match status" value="1"/>
</dbReference>
<keyword evidence="3 4" id="KW-0408">Iron</keyword>
<dbReference type="Proteomes" id="UP001223261">
    <property type="component" value="Chromosome"/>
</dbReference>
<dbReference type="EMBL" id="CP118848">
    <property type="protein sequence ID" value="WHI61157.1"/>
    <property type="molecule type" value="Genomic_DNA"/>
</dbReference>
<organism evidence="7 8">
    <name type="scientific">Mammaliicoccus lentus</name>
    <name type="common">Staphylococcus lentus</name>
    <dbReference type="NCBI Taxonomy" id="42858"/>
    <lineage>
        <taxon>Bacteria</taxon>
        <taxon>Bacillati</taxon>
        <taxon>Bacillota</taxon>
        <taxon>Bacilli</taxon>
        <taxon>Bacillales</taxon>
        <taxon>Staphylococcaceae</taxon>
        <taxon>Mammaliicoccus</taxon>
    </lineage>
</organism>
<keyword evidence="2 4" id="KW-0479">Metal-binding</keyword>
<evidence type="ECO:0000256" key="5">
    <source>
        <dbReference type="SAM" id="MobiDB-lite"/>
    </source>
</evidence>
<evidence type="ECO:0000313" key="7">
    <source>
        <dbReference type="EMBL" id="WHI61157.1"/>
    </source>
</evidence>
<dbReference type="PROSITE" id="PS51007">
    <property type="entry name" value="CYTC"/>
    <property type="match status" value="2"/>
</dbReference>
<feature type="domain" description="Cytochrome c" evidence="6">
    <location>
        <begin position="165"/>
        <end position="247"/>
    </location>
</feature>
<name>A0AAX3W7S1_MAMLE</name>
<accession>A0AAX3W7S1</accession>
<feature type="region of interest" description="Disordered" evidence="5">
    <location>
        <begin position="254"/>
        <end position="276"/>
    </location>
</feature>
<gene>
    <name evidence="7" type="ORF">PYH69_05875</name>
</gene>
<dbReference type="PROSITE" id="PS51257">
    <property type="entry name" value="PROKAR_LIPOPROTEIN"/>
    <property type="match status" value="1"/>
</dbReference>
<dbReference type="GO" id="GO:0009055">
    <property type="term" value="F:electron transfer activity"/>
    <property type="evidence" value="ECO:0007669"/>
    <property type="project" value="InterPro"/>
</dbReference>
<evidence type="ECO:0000256" key="1">
    <source>
        <dbReference type="ARBA" id="ARBA00022617"/>
    </source>
</evidence>
<evidence type="ECO:0000313" key="8">
    <source>
        <dbReference type="Proteomes" id="UP001223261"/>
    </source>
</evidence>
<dbReference type="GO" id="GO:0020037">
    <property type="term" value="F:heme binding"/>
    <property type="evidence" value="ECO:0007669"/>
    <property type="project" value="InterPro"/>
</dbReference>
<evidence type="ECO:0000256" key="2">
    <source>
        <dbReference type="ARBA" id="ARBA00022723"/>
    </source>
</evidence>